<feature type="compositionally biased region" description="Low complexity" evidence="5">
    <location>
        <begin position="184"/>
        <end position="195"/>
    </location>
</feature>
<evidence type="ECO:0000313" key="8">
    <source>
        <dbReference type="Proteomes" id="UP000001631"/>
    </source>
</evidence>
<dbReference type="EMBL" id="GG663363">
    <property type="protein sequence ID" value="EEH11017.1"/>
    <property type="molecule type" value="Genomic_DNA"/>
</dbReference>
<keyword evidence="8" id="KW-1185">Reference proteome</keyword>
<keyword evidence="1" id="KW-0805">Transcription regulation</keyword>
<dbReference type="AlphaFoldDB" id="C0NBH6"/>
<feature type="compositionally biased region" description="Basic and acidic residues" evidence="5">
    <location>
        <begin position="112"/>
        <end position="124"/>
    </location>
</feature>
<feature type="compositionally biased region" description="Basic and acidic residues" evidence="5">
    <location>
        <begin position="530"/>
        <end position="556"/>
    </location>
</feature>
<dbReference type="GO" id="GO:0000981">
    <property type="term" value="F:DNA-binding transcription factor activity, RNA polymerase II-specific"/>
    <property type="evidence" value="ECO:0007669"/>
    <property type="project" value="InterPro"/>
</dbReference>
<reference evidence="7" key="1">
    <citation type="submission" date="2009-02" db="EMBL/GenBank/DDBJ databases">
        <title>The Genome Sequence of Ajellomyces capsulatus strain G186AR.</title>
        <authorList>
            <consortium name="The Broad Institute Genome Sequencing Platform"/>
            <person name="Champion M."/>
            <person name="Cuomo C."/>
            <person name="Ma L.-J."/>
            <person name="Henn M.R."/>
            <person name="Sil A."/>
            <person name="Goldman B."/>
            <person name="Young S.K."/>
            <person name="Kodira C.D."/>
            <person name="Zeng Q."/>
            <person name="Koehrsen M."/>
            <person name="Alvarado L."/>
            <person name="Berlin A."/>
            <person name="Borenstein D."/>
            <person name="Chen Z."/>
            <person name="Engels R."/>
            <person name="Freedman E."/>
            <person name="Gellesch M."/>
            <person name="Goldberg J."/>
            <person name="Griggs A."/>
            <person name="Gujja S."/>
            <person name="Heiman D."/>
            <person name="Hepburn T."/>
            <person name="Howarth C."/>
            <person name="Jen D."/>
            <person name="Larson L."/>
            <person name="Lewis B."/>
            <person name="Mehta T."/>
            <person name="Park D."/>
            <person name="Pearson M."/>
            <person name="Roberts A."/>
            <person name="Saif S."/>
            <person name="Shea T."/>
            <person name="Shenoy N."/>
            <person name="Sisk P."/>
            <person name="Stolte C."/>
            <person name="Sykes S."/>
            <person name="Walk T."/>
            <person name="White J."/>
            <person name="Yandava C."/>
            <person name="Klein B."/>
            <person name="McEwen J.G."/>
            <person name="Puccia R."/>
            <person name="Goldman G.H."/>
            <person name="Felipe M.S."/>
            <person name="Nino-Vega G."/>
            <person name="San-Blas G."/>
            <person name="Taylor J."/>
            <person name="Mendoza L."/>
            <person name="Galagan J."/>
            <person name="Nusbaum C."/>
            <person name="Birren B."/>
        </authorList>
    </citation>
    <scope>NUCLEOTIDE SEQUENCE</scope>
    <source>
        <strain evidence="7">G186AR</strain>
    </source>
</reference>
<feature type="compositionally biased region" description="Polar residues" evidence="5">
    <location>
        <begin position="400"/>
        <end position="414"/>
    </location>
</feature>
<dbReference type="PROSITE" id="PS50048">
    <property type="entry name" value="ZN2_CY6_FUNGAL_2"/>
    <property type="match status" value="1"/>
</dbReference>
<dbReference type="SUPFAM" id="SSF57701">
    <property type="entry name" value="Zn2/Cys6 DNA-binding domain"/>
    <property type="match status" value="1"/>
</dbReference>
<feature type="compositionally biased region" description="Polar residues" evidence="5">
    <location>
        <begin position="497"/>
        <end position="510"/>
    </location>
</feature>
<sequence>MTSSQNDKGLGELASLFESENGSQSPTMALGQDGFFAELAQDAPAIEHQHAAPSPKRVKKRLFSGADTETEDVYESKRVKLDMYEKVNSFNLRQRIDTSVKMKNLRSIPKKKTNDKGKGEKPEEVGQLTEDEQSGDELTEWDVLTEDELPPDDELNRLRQELNDKEEELARAKARTEHARGLAKARGANEAAGAEGVEGGEGDEGGEKGGSKKKAASKKKSEIEKKAPRSVEACNMCKIKKIRCSANRIACKSCRQANELCCFTHPTTGESFLRGWRVSRFGDVVKELGQLRKENEELRKHSDMLERKCGQDSEVKSLLDEWRRQEKAKDDARMKARKERLKYQRKFKKEYLRMKAAVIAKAIETENKDTQKLAGTGAGTQHENQPQRVPADNSMAPSGGNLQAYQQNPFSDIGSSYPDPYGGLSSIVPGASSSSRGQNFPGLPSQHSLDFALDPELTKPRQRNRQQPRQPQQPRTRGRNPPARQPPHPSQGMGEASTKQNVDPRTQQTEHGIFVDPQDLQLKPEMPRQPTHEHPERDLPPQRTKKQFDDIRDSEF</sequence>
<dbReference type="PROSITE" id="PS00463">
    <property type="entry name" value="ZN2_CY6_FUNGAL_1"/>
    <property type="match status" value="1"/>
</dbReference>
<keyword evidence="3" id="KW-0804">Transcription</keyword>
<evidence type="ECO:0000256" key="1">
    <source>
        <dbReference type="ARBA" id="ARBA00023015"/>
    </source>
</evidence>
<dbReference type="HOGENOM" id="CLU_507089_0_0_1"/>
<evidence type="ECO:0000256" key="5">
    <source>
        <dbReference type="SAM" id="MobiDB-lite"/>
    </source>
</evidence>
<protein>
    <recommendedName>
        <fullName evidence="6">Zn(2)-C6 fungal-type domain-containing protein</fullName>
    </recommendedName>
</protein>
<dbReference type="GO" id="GO:0003677">
    <property type="term" value="F:DNA binding"/>
    <property type="evidence" value="ECO:0007669"/>
    <property type="project" value="UniProtKB-KW"/>
</dbReference>
<evidence type="ECO:0000313" key="7">
    <source>
        <dbReference type="EMBL" id="EEH11017.1"/>
    </source>
</evidence>
<dbReference type="InterPro" id="IPR001138">
    <property type="entry name" value="Zn2Cys6_DnaBD"/>
</dbReference>
<dbReference type="CDD" id="cd00067">
    <property type="entry name" value="GAL4"/>
    <property type="match status" value="1"/>
</dbReference>
<evidence type="ECO:0000256" key="2">
    <source>
        <dbReference type="ARBA" id="ARBA00023125"/>
    </source>
</evidence>
<evidence type="ECO:0000259" key="6">
    <source>
        <dbReference type="PROSITE" id="PS50048"/>
    </source>
</evidence>
<keyword evidence="2" id="KW-0238">DNA-binding</keyword>
<feature type="compositionally biased region" description="Polar residues" evidence="5">
    <location>
        <begin position="18"/>
        <end position="27"/>
    </location>
</feature>
<proteinExistence type="predicted"/>
<keyword evidence="4" id="KW-0539">Nucleus</keyword>
<feature type="compositionally biased region" description="Low complexity" evidence="5">
    <location>
        <begin position="467"/>
        <end position="482"/>
    </location>
</feature>
<feature type="compositionally biased region" description="Basic and acidic residues" evidence="5">
    <location>
        <begin position="154"/>
        <end position="180"/>
    </location>
</feature>
<dbReference type="GO" id="GO:0008270">
    <property type="term" value="F:zinc ion binding"/>
    <property type="evidence" value="ECO:0007669"/>
    <property type="project" value="InterPro"/>
</dbReference>
<dbReference type="RefSeq" id="XP_045291497.1">
    <property type="nucleotide sequence ID" value="XM_045427522.1"/>
</dbReference>
<gene>
    <name evidence="7" type="ORF">HCBG_00472</name>
</gene>
<feature type="domain" description="Zn(2)-C6 fungal-type" evidence="6">
    <location>
        <begin position="233"/>
        <end position="263"/>
    </location>
</feature>
<feature type="compositionally biased region" description="Acidic residues" evidence="5">
    <location>
        <begin position="129"/>
        <end position="153"/>
    </location>
</feature>
<evidence type="ECO:0000256" key="3">
    <source>
        <dbReference type="ARBA" id="ARBA00023163"/>
    </source>
</evidence>
<feature type="region of interest" description="Disordered" evidence="5">
    <location>
        <begin position="373"/>
        <end position="556"/>
    </location>
</feature>
<dbReference type="Gene3D" id="4.10.240.10">
    <property type="entry name" value="Zn(2)-C6 fungal-type DNA-binding domain"/>
    <property type="match status" value="1"/>
</dbReference>
<dbReference type="InterPro" id="IPR036864">
    <property type="entry name" value="Zn2-C6_fun-type_DNA-bd_sf"/>
</dbReference>
<name>C0NBH6_AJECG</name>
<dbReference type="Proteomes" id="UP000001631">
    <property type="component" value="Unassembled WGS sequence"/>
</dbReference>
<organism evidence="7 8">
    <name type="scientific">Ajellomyces capsulatus (strain G186AR / H82 / ATCC MYA-2454 / RMSCC 2432)</name>
    <name type="common">Darling's disease fungus</name>
    <name type="synonym">Histoplasma capsulatum</name>
    <dbReference type="NCBI Taxonomy" id="447093"/>
    <lineage>
        <taxon>Eukaryota</taxon>
        <taxon>Fungi</taxon>
        <taxon>Dikarya</taxon>
        <taxon>Ascomycota</taxon>
        <taxon>Pezizomycotina</taxon>
        <taxon>Eurotiomycetes</taxon>
        <taxon>Eurotiomycetidae</taxon>
        <taxon>Onygenales</taxon>
        <taxon>Ajellomycetaceae</taxon>
        <taxon>Histoplasma</taxon>
    </lineage>
</organism>
<dbReference type="GeneID" id="69033489"/>
<dbReference type="VEuPathDB" id="FungiDB:I7I50_02304"/>
<dbReference type="InParanoid" id="C0NBH6"/>
<feature type="region of interest" description="Disordered" evidence="5">
    <location>
        <begin position="98"/>
        <end position="225"/>
    </location>
</feature>
<feature type="region of interest" description="Disordered" evidence="5">
    <location>
        <begin position="1"/>
        <end position="30"/>
    </location>
</feature>
<evidence type="ECO:0000256" key="4">
    <source>
        <dbReference type="ARBA" id="ARBA00023242"/>
    </source>
</evidence>
<accession>C0NBH6</accession>